<dbReference type="Proteomes" id="UP000007819">
    <property type="component" value="Chromosome X"/>
</dbReference>
<accession>A0A8R2H762</accession>
<sequence>MQFNIWYCFRCSGSNCCAQFHISCGIFAGYNYQIQQKRKHIALMYCNNHSYIPDQNKIVHINQKVWARHLQHKRISECRIIKIDKTPLGIVKFSDNTISDSITLNEIKNYADNFPPIDKMIHLKSGDKGLFLALNYKHIYTVEYKDGTSGCLFPDDICSLDEQFNSSLQRHAK</sequence>
<reference evidence="1" key="2">
    <citation type="submission" date="2022-06" db="UniProtKB">
        <authorList>
            <consortium name="EnsemblMetazoa"/>
        </authorList>
    </citation>
    <scope>IDENTIFICATION</scope>
</reference>
<dbReference type="RefSeq" id="XP_016661199.1">
    <property type="nucleotide sequence ID" value="XM_016805710.2"/>
</dbReference>
<dbReference type="GeneID" id="107884162"/>
<dbReference type="Gene3D" id="2.30.30.140">
    <property type="match status" value="1"/>
</dbReference>
<organism evidence="1 2">
    <name type="scientific">Acyrthosiphon pisum</name>
    <name type="common">Pea aphid</name>
    <dbReference type="NCBI Taxonomy" id="7029"/>
    <lineage>
        <taxon>Eukaryota</taxon>
        <taxon>Metazoa</taxon>
        <taxon>Ecdysozoa</taxon>
        <taxon>Arthropoda</taxon>
        <taxon>Hexapoda</taxon>
        <taxon>Insecta</taxon>
        <taxon>Pterygota</taxon>
        <taxon>Neoptera</taxon>
        <taxon>Paraneoptera</taxon>
        <taxon>Hemiptera</taxon>
        <taxon>Sternorrhyncha</taxon>
        <taxon>Aphidomorpha</taxon>
        <taxon>Aphidoidea</taxon>
        <taxon>Aphididae</taxon>
        <taxon>Macrosiphini</taxon>
        <taxon>Acyrthosiphon</taxon>
    </lineage>
</organism>
<dbReference type="AlphaFoldDB" id="A0A8R2H762"/>
<dbReference type="EnsemblMetazoa" id="XM_016805710.2">
    <property type="protein sequence ID" value="XP_016661199.1"/>
    <property type="gene ID" value="LOC107884162"/>
</dbReference>
<evidence type="ECO:0000313" key="2">
    <source>
        <dbReference type="Proteomes" id="UP000007819"/>
    </source>
</evidence>
<name>A0A8R2H762_ACYPI</name>
<protein>
    <submittedName>
        <fullName evidence="1">Uncharacterized protein</fullName>
    </submittedName>
</protein>
<reference evidence="2" key="1">
    <citation type="submission" date="2010-06" db="EMBL/GenBank/DDBJ databases">
        <authorList>
            <person name="Jiang H."/>
            <person name="Abraham K."/>
            <person name="Ali S."/>
            <person name="Alsbrooks S.L."/>
            <person name="Anim B.N."/>
            <person name="Anosike U.S."/>
            <person name="Attaway T."/>
            <person name="Bandaranaike D.P."/>
            <person name="Battles P.K."/>
            <person name="Bell S.N."/>
            <person name="Bell A.V."/>
            <person name="Beltran B."/>
            <person name="Bickham C."/>
            <person name="Bustamante Y."/>
            <person name="Caleb T."/>
            <person name="Canada A."/>
            <person name="Cardenas V."/>
            <person name="Carter K."/>
            <person name="Chacko J."/>
            <person name="Chandrabose M.N."/>
            <person name="Chavez D."/>
            <person name="Chavez A."/>
            <person name="Chen L."/>
            <person name="Chu H.-S."/>
            <person name="Claassen K.J."/>
            <person name="Cockrell R."/>
            <person name="Collins M."/>
            <person name="Cooper J.A."/>
            <person name="Cree A."/>
            <person name="Curry S.M."/>
            <person name="Da Y."/>
            <person name="Dao M.D."/>
            <person name="Das B."/>
            <person name="Davila M.-L."/>
            <person name="Davy-Carroll L."/>
            <person name="Denson S."/>
            <person name="Dinh H."/>
            <person name="Ebong V.E."/>
            <person name="Edwards J.R."/>
            <person name="Egan A."/>
            <person name="El-Daye J."/>
            <person name="Escobedo L."/>
            <person name="Fernandez S."/>
            <person name="Fernando P.R."/>
            <person name="Flagg N."/>
            <person name="Forbes L.D."/>
            <person name="Fowler R.G."/>
            <person name="Fu Q."/>
            <person name="Gabisi R.A."/>
            <person name="Ganer J."/>
            <person name="Garbino Pronczuk A."/>
            <person name="Garcia R.M."/>
            <person name="Garner T."/>
            <person name="Garrett T.E."/>
            <person name="Gonzalez D.A."/>
            <person name="Hamid H."/>
            <person name="Hawkins E.S."/>
            <person name="Hirani K."/>
            <person name="Hogues M.E."/>
            <person name="Hollins B."/>
            <person name="Hsiao C.-H."/>
            <person name="Jabil R."/>
            <person name="James M.L."/>
            <person name="Jhangiani S.N."/>
            <person name="Johnson B."/>
            <person name="Johnson Q."/>
            <person name="Joshi V."/>
            <person name="Kalu J.B."/>
            <person name="Kam C."/>
            <person name="Kashfia A."/>
            <person name="Keebler J."/>
            <person name="Kisamo H."/>
            <person name="Kovar C.L."/>
            <person name="Lago L.A."/>
            <person name="Lai C.-Y."/>
            <person name="Laidlaw J."/>
            <person name="Lara F."/>
            <person name="Le T.-K."/>
            <person name="Lee S.L."/>
            <person name="Legall F.H."/>
            <person name="Lemon S.J."/>
            <person name="Lewis L.R."/>
            <person name="Li B."/>
            <person name="Liu Y."/>
            <person name="Liu Y.-S."/>
            <person name="Lopez J."/>
            <person name="Lozado R.J."/>
            <person name="Lu J."/>
            <person name="Madu R.C."/>
            <person name="Maheshwari M."/>
            <person name="Maheshwari R."/>
            <person name="Malloy K."/>
            <person name="Martinez E."/>
            <person name="Mathew T."/>
            <person name="Mercado I.C."/>
            <person name="Mercado C."/>
            <person name="Meyer B."/>
            <person name="Montgomery K."/>
            <person name="Morgan M.B."/>
            <person name="Munidasa M."/>
            <person name="Nazareth L.V."/>
            <person name="Nelson J."/>
            <person name="Ng B.M."/>
            <person name="Nguyen N.B."/>
            <person name="Nguyen P.Q."/>
            <person name="Nguyen T."/>
            <person name="Obregon M."/>
            <person name="Okwuonu G.O."/>
            <person name="Onwere C.G."/>
            <person name="Orozco G."/>
            <person name="Parra A."/>
            <person name="Patel S."/>
            <person name="Patil S."/>
            <person name="Perez A."/>
            <person name="Perez Y."/>
            <person name="Pham C."/>
            <person name="Primus E.L."/>
            <person name="Pu L.-L."/>
            <person name="Puazo M."/>
            <person name="Qin X."/>
            <person name="Quiroz J.B."/>
            <person name="Reese J."/>
            <person name="Richards S."/>
            <person name="Rives C.M."/>
            <person name="Robberts R."/>
            <person name="Ruiz S.J."/>
            <person name="Ruiz M.J."/>
            <person name="Santibanez J."/>
            <person name="Schneider B.W."/>
            <person name="Sisson I."/>
            <person name="Smith M."/>
            <person name="Sodergren E."/>
            <person name="Song X.-Z."/>
            <person name="Song B.B."/>
            <person name="Summersgill H."/>
            <person name="Thelus R."/>
            <person name="Thornton R.D."/>
            <person name="Trejos Z.Y."/>
            <person name="Usmani K."/>
            <person name="Vattathil S."/>
            <person name="Villasana D."/>
            <person name="Walker D.L."/>
            <person name="Wang S."/>
            <person name="Wang K."/>
            <person name="White C.S."/>
            <person name="Williams A.C."/>
            <person name="Williamson J."/>
            <person name="Wilson K."/>
            <person name="Woghiren I.O."/>
            <person name="Woodworth J.R."/>
            <person name="Worley K.C."/>
            <person name="Wright R.A."/>
            <person name="Wu W."/>
            <person name="Young L."/>
            <person name="Zhang L."/>
            <person name="Zhang J."/>
            <person name="Zhu Y."/>
            <person name="Muzny D.M."/>
            <person name="Weinstock G."/>
            <person name="Gibbs R.A."/>
        </authorList>
    </citation>
    <scope>NUCLEOTIDE SEQUENCE [LARGE SCALE GENOMIC DNA]</scope>
    <source>
        <strain evidence="2">LSR1</strain>
    </source>
</reference>
<proteinExistence type="predicted"/>
<dbReference type="Gene3D" id="3.10.330.70">
    <property type="match status" value="1"/>
</dbReference>
<dbReference type="KEGG" id="api:107884162"/>
<evidence type="ECO:0000313" key="1">
    <source>
        <dbReference type="EnsemblMetazoa" id="XP_016661199.1"/>
    </source>
</evidence>
<keyword evidence="2" id="KW-1185">Reference proteome</keyword>